<dbReference type="VEuPathDB" id="FungiDB:HpaG808590"/>
<proteinExistence type="predicted"/>
<dbReference type="EnsemblProtists" id="HpaT808590">
    <property type="protein sequence ID" value="HpaP808590"/>
    <property type="gene ID" value="HpaG808590"/>
</dbReference>
<reference evidence="3" key="1">
    <citation type="journal article" date="2010" name="Science">
        <title>Signatures of adaptation to obligate biotrophy in the Hyaloperonospora arabidopsidis genome.</title>
        <authorList>
            <person name="Baxter L."/>
            <person name="Tripathy S."/>
            <person name="Ishaque N."/>
            <person name="Boot N."/>
            <person name="Cabral A."/>
            <person name="Kemen E."/>
            <person name="Thines M."/>
            <person name="Ah-Fong A."/>
            <person name="Anderson R."/>
            <person name="Badejoko W."/>
            <person name="Bittner-Eddy P."/>
            <person name="Boore J.L."/>
            <person name="Chibucos M.C."/>
            <person name="Coates M."/>
            <person name="Dehal P."/>
            <person name="Delehaunty K."/>
            <person name="Dong S."/>
            <person name="Downton P."/>
            <person name="Dumas B."/>
            <person name="Fabro G."/>
            <person name="Fronick C."/>
            <person name="Fuerstenberg S.I."/>
            <person name="Fulton L."/>
            <person name="Gaulin E."/>
            <person name="Govers F."/>
            <person name="Hughes L."/>
            <person name="Humphray S."/>
            <person name="Jiang R.H."/>
            <person name="Judelson H."/>
            <person name="Kamoun S."/>
            <person name="Kyung K."/>
            <person name="Meijer H."/>
            <person name="Minx P."/>
            <person name="Morris P."/>
            <person name="Nelson J."/>
            <person name="Phuntumart V."/>
            <person name="Qutob D."/>
            <person name="Rehmany A."/>
            <person name="Rougon-Cardoso A."/>
            <person name="Ryden P."/>
            <person name="Torto-Alalibo T."/>
            <person name="Studholme D."/>
            <person name="Wang Y."/>
            <person name="Win J."/>
            <person name="Wood J."/>
            <person name="Clifton S.W."/>
            <person name="Rogers J."/>
            <person name="Van den Ackerveken G."/>
            <person name="Jones J.D."/>
            <person name="McDowell J.M."/>
            <person name="Beynon J."/>
            <person name="Tyler B.M."/>
        </authorList>
    </citation>
    <scope>NUCLEOTIDE SEQUENCE [LARGE SCALE GENOMIC DNA]</scope>
    <source>
        <strain evidence="3">Emoy2</strain>
    </source>
</reference>
<keyword evidence="1" id="KW-0812">Transmembrane</keyword>
<sequence>MQLQLNGPGGPWHRYRSLLAFFLHWAAGSVVLLIQCGDDQYDLRSRIASKCVLVDPYHGLEQTPTLEVRRSCKAMDWSGACLYLEARISHNTAERKVLSPTEIAAGDATVELLAIVVLLTLLRTFIIYRTTRPIVGLSTSLTDVNVNGTGAWPFA</sequence>
<evidence type="ECO:0000256" key="1">
    <source>
        <dbReference type="SAM" id="Phobius"/>
    </source>
</evidence>
<keyword evidence="1" id="KW-0472">Membrane</keyword>
<dbReference type="AlphaFoldDB" id="M4BQA1"/>
<name>M4BQA1_HYAAE</name>
<feature type="transmembrane region" description="Helical" evidence="1">
    <location>
        <begin position="15"/>
        <end position="34"/>
    </location>
</feature>
<dbReference type="EMBL" id="JH598554">
    <property type="status" value="NOT_ANNOTATED_CDS"/>
    <property type="molecule type" value="Genomic_DNA"/>
</dbReference>
<keyword evidence="1" id="KW-1133">Transmembrane helix</keyword>
<organism evidence="2 3">
    <name type="scientific">Hyaloperonospora arabidopsidis (strain Emoy2)</name>
    <name type="common">Downy mildew agent</name>
    <name type="synonym">Peronospora arabidopsidis</name>
    <dbReference type="NCBI Taxonomy" id="559515"/>
    <lineage>
        <taxon>Eukaryota</taxon>
        <taxon>Sar</taxon>
        <taxon>Stramenopiles</taxon>
        <taxon>Oomycota</taxon>
        <taxon>Peronosporomycetes</taxon>
        <taxon>Peronosporales</taxon>
        <taxon>Peronosporaceae</taxon>
        <taxon>Hyaloperonospora</taxon>
    </lineage>
</organism>
<dbReference type="InParanoid" id="M4BQA1"/>
<keyword evidence="3" id="KW-1185">Reference proteome</keyword>
<accession>M4BQA1</accession>
<evidence type="ECO:0000313" key="2">
    <source>
        <dbReference type="EnsemblProtists" id="HpaP808590"/>
    </source>
</evidence>
<dbReference type="Proteomes" id="UP000011713">
    <property type="component" value="Unassembled WGS sequence"/>
</dbReference>
<dbReference type="HOGENOM" id="CLU_1698906_0_0_1"/>
<protein>
    <submittedName>
        <fullName evidence="2">Uncharacterized protein</fullName>
    </submittedName>
</protein>
<reference evidence="2" key="2">
    <citation type="submission" date="2015-06" db="UniProtKB">
        <authorList>
            <consortium name="EnsemblProtists"/>
        </authorList>
    </citation>
    <scope>IDENTIFICATION</scope>
    <source>
        <strain evidence="2">Emoy2</strain>
    </source>
</reference>
<evidence type="ECO:0000313" key="3">
    <source>
        <dbReference type="Proteomes" id="UP000011713"/>
    </source>
</evidence>